<accession>A0A1I6V4A5</accession>
<gene>
    <name evidence="1" type="ORF">HMI01_29690</name>
    <name evidence="2" type="ORF">SAMN05421668_1444</name>
</gene>
<evidence type="ECO:0000313" key="3">
    <source>
        <dbReference type="Proteomes" id="UP000199139"/>
    </source>
</evidence>
<sequence>MKEIKIGFKTVQIPRIGHEPDLLAYGKAYRTCDINLTDGFIKCMNNVVKIRQDEKGDFIDLSTIRHNPFRGLGKVYI</sequence>
<dbReference type="RefSeq" id="WP_089855683.1">
    <property type="nucleotide sequence ID" value="NZ_FPAI01000044.1"/>
</dbReference>
<evidence type="ECO:0000313" key="1">
    <source>
        <dbReference type="EMBL" id="GEM05981.1"/>
    </source>
</evidence>
<organism evidence="2 3">
    <name type="scientific">Halolactibacillus miurensis</name>
    <dbReference type="NCBI Taxonomy" id="306541"/>
    <lineage>
        <taxon>Bacteria</taxon>
        <taxon>Bacillati</taxon>
        <taxon>Bacillota</taxon>
        <taxon>Bacilli</taxon>
        <taxon>Bacillales</taxon>
        <taxon>Bacillaceae</taxon>
        <taxon>Halolactibacillus</taxon>
    </lineage>
</organism>
<proteinExistence type="predicted"/>
<reference evidence="1 4" key="2">
    <citation type="submission" date="2019-07" db="EMBL/GenBank/DDBJ databases">
        <title>Whole genome shotgun sequence of Halolactibacillus miurensis NBRC 100873.</title>
        <authorList>
            <person name="Hosoyama A."/>
            <person name="Uohara A."/>
            <person name="Ohji S."/>
            <person name="Ichikawa N."/>
        </authorList>
    </citation>
    <scope>NUCLEOTIDE SEQUENCE [LARGE SCALE GENOMIC DNA]</scope>
    <source>
        <strain evidence="1 4">NBRC 100873</strain>
    </source>
</reference>
<dbReference type="EMBL" id="BJWJ01000087">
    <property type="protein sequence ID" value="GEM05981.1"/>
    <property type="molecule type" value="Genomic_DNA"/>
</dbReference>
<evidence type="ECO:0000313" key="2">
    <source>
        <dbReference type="EMBL" id="SFT08548.1"/>
    </source>
</evidence>
<dbReference type="AlphaFoldDB" id="A0A1I6V4A5"/>
<reference evidence="2 3" key="1">
    <citation type="submission" date="2016-10" db="EMBL/GenBank/DDBJ databases">
        <authorList>
            <person name="de Groot N.N."/>
        </authorList>
    </citation>
    <scope>NUCLEOTIDE SEQUENCE [LARGE SCALE GENOMIC DNA]</scope>
    <source>
        <strain evidence="2 3">DSM 17074</strain>
    </source>
</reference>
<dbReference type="Proteomes" id="UP000321773">
    <property type="component" value="Unassembled WGS sequence"/>
</dbReference>
<dbReference type="Proteomes" id="UP000199139">
    <property type="component" value="Unassembled WGS sequence"/>
</dbReference>
<keyword evidence="4" id="KW-1185">Reference proteome</keyword>
<dbReference type="EMBL" id="FPAI01000044">
    <property type="protein sequence ID" value="SFT08548.1"/>
    <property type="molecule type" value="Genomic_DNA"/>
</dbReference>
<name>A0A1I6V4A5_9BACI</name>
<evidence type="ECO:0000313" key="4">
    <source>
        <dbReference type="Proteomes" id="UP000321773"/>
    </source>
</evidence>
<protein>
    <submittedName>
        <fullName evidence="2">Uncharacterized protein</fullName>
    </submittedName>
</protein>